<dbReference type="Gene3D" id="2.130.10.10">
    <property type="entry name" value="YVTN repeat-like/Quinoprotein amine dehydrogenase"/>
    <property type="match status" value="2"/>
</dbReference>
<comment type="caution">
    <text evidence="2">The sequence shown here is derived from an EMBL/GenBank/DDBJ whole genome shotgun (WGS) entry which is preliminary data.</text>
</comment>
<accession>A0A8H4J9I5</accession>
<evidence type="ECO:0000313" key="2">
    <source>
        <dbReference type="EMBL" id="KAF4414933.1"/>
    </source>
</evidence>
<sequence>MLEDESTDDCVFVIDALDECVDDRERLIALVSQFSSSSRSKWIVCSRNWPKIENQLKGVTNNLRLHLELNHASIADAVQKFIAHKVEELAEKKRYTESTRDTVLQHLLLNANDTFLWVSLVCEELGKYDALPHHTQSILESFPAGLDKLYQRMINELSRSRDEDIYKAILTVVTVAFEPLSLAELAASDERLTCFHSDPETLSIHQSVKDYLLKSFDIFPSGITGQNYSIFQSIMDKMQEALHRNLYSLHDDALYIHEISKPPSSSLDSIQALRKLRSVLSGRASKELNGFAQDALRFALSHRAICDTVLLQLYDSALIFSPERSQVRQAFIGEISANIRIFPSSFQQWDALLFNILSIAREASDLGASPGGERLAVTHRDGTTILILDSFTGEIVRRIRSPQPVLSILGFDAEGKHLATVNHLSFRYNVMIWNTYTGESIQTFQFRSSTVVLSHDRMSLIIVELSGHVQVLDPWDGSGKYTLDLQYPEGRMEWIDFSIAKSSAPCLLSIRSTRRLTEHIHKVFIHNPRTGDMIASAPLATGRLDYLAALDPDCKRLLIALESGGGLWLWDGKMLADLHHMIGRHYLDAMAWAPDGRSFAMVADEAVILCDPTNQAQIGRIPIEQARRPSICYVSGTTLAFLDQGSLKMFDVGLISSESTVVYDQPFNPVHRINPGPNGQLELCRDLRDNEILIVATDNTLRQLHISGSADANRIGVFSPYHHYAFVDIRGLINVWDTNSCLCLHKLRGHAHDTEIPGIVVEFGPSGHLVSANHADGIIRIWDLMTGDCLRTFESQCWFFGLCMAASADGRIAIAPTEQNELYTWASVHMGGGRTKWTMEGTPKCLSFNSSGLLAVLWQPSSGKPCVSILDVSLGTCLRTYYLGNIAPYARFDTGSSLRIDVGYGVLDLDLERLTEAEEGVEDERFEVYGRNKNKQPAVWNQQFLALRYTTTKAWLMRGSKKILWVPRSAADSVRLIPNFDTSASMAAMIYDSHAVIIHIGAS</sequence>
<reference evidence="2 3" key="1">
    <citation type="submission" date="2020-01" db="EMBL/GenBank/DDBJ databases">
        <title>Identification and distribution of gene clusters putatively required for synthesis of sphingolipid metabolism inhibitors in phylogenetically diverse species of the filamentous fungus Fusarium.</title>
        <authorList>
            <person name="Kim H.-S."/>
            <person name="Busman M."/>
            <person name="Brown D.W."/>
            <person name="Divon H."/>
            <person name="Uhlig S."/>
            <person name="Proctor R.H."/>
        </authorList>
    </citation>
    <scope>NUCLEOTIDE SEQUENCE [LARGE SCALE GENOMIC DNA]</scope>
    <source>
        <strain evidence="2 3">NRRL 13308</strain>
    </source>
</reference>
<dbReference type="Proteomes" id="UP000536711">
    <property type="component" value="Unassembled WGS sequence"/>
</dbReference>
<dbReference type="InterPro" id="IPR015943">
    <property type="entry name" value="WD40/YVTN_repeat-like_dom_sf"/>
</dbReference>
<dbReference type="EMBL" id="JAADJF010000651">
    <property type="protein sequence ID" value="KAF4414933.1"/>
    <property type="molecule type" value="Genomic_DNA"/>
</dbReference>
<dbReference type="AlphaFoldDB" id="A0A8H4J9I5"/>
<evidence type="ECO:0000256" key="1">
    <source>
        <dbReference type="PROSITE-ProRule" id="PRU00221"/>
    </source>
</evidence>
<dbReference type="PROSITE" id="PS50082">
    <property type="entry name" value="WD_REPEATS_2"/>
    <property type="match status" value="1"/>
</dbReference>
<keyword evidence="1" id="KW-0853">WD repeat</keyword>
<dbReference type="SUPFAM" id="SSF69322">
    <property type="entry name" value="Tricorn protease domain 2"/>
    <property type="match status" value="1"/>
</dbReference>
<feature type="repeat" description="WD" evidence="1">
    <location>
        <begin position="761"/>
        <end position="792"/>
    </location>
</feature>
<evidence type="ECO:0000313" key="3">
    <source>
        <dbReference type="Proteomes" id="UP000536711"/>
    </source>
</evidence>
<keyword evidence="3" id="KW-1185">Reference proteome</keyword>
<dbReference type="PANTHER" id="PTHR10039">
    <property type="entry name" value="AMELOGENIN"/>
    <property type="match status" value="1"/>
</dbReference>
<organism evidence="2 3">
    <name type="scientific">Fusarium acutatum</name>
    <dbReference type="NCBI Taxonomy" id="78861"/>
    <lineage>
        <taxon>Eukaryota</taxon>
        <taxon>Fungi</taxon>
        <taxon>Dikarya</taxon>
        <taxon>Ascomycota</taxon>
        <taxon>Pezizomycotina</taxon>
        <taxon>Sordariomycetes</taxon>
        <taxon>Hypocreomycetidae</taxon>
        <taxon>Hypocreales</taxon>
        <taxon>Nectriaceae</taxon>
        <taxon>Fusarium</taxon>
        <taxon>Fusarium fujikuroi species complex</taxon>
    </lineage>
</organism>
<dbReference type="InterPro" id="IPR011047">
    <property type="entry name" value="Quinoprotein_ADH-like_sf"/>
</dbReference>
<name>A0A8H4J9I5_9HYPO</name>
<evidence type="ECO:0008006" key="4">
    <source>
        <dbReference type="Google" id="ProtNLM"/>
    </source>
</evidence>
<protein>
    <recommendedName>
        <fullName evidence="4">NACHT domain-containing protein</fullName>
    </recommendedName>
</protein>
<dbReference type="InterPro" id="IPR001680">
    <property type="entry name" value="WD40_rpt"/>
</dbReference>
<dbReference type="SUPFAM" id="SSF50998">
    <property type="entry name" value="Quinoprotein alcohol dehydrogenase-like"/>
    <property type="match status" value="1"/>
</dbReference>
<proteinExistence type="predicted"/>
<gene>
    <name evidence="2" type="ORF">FACUT_13837</name>
</gene>
<dbReference type="OrthoDB" id="538223at2759"/>